<evidence type="ECO:0000256" key="1">
    <source>
        <dbReference type="SAM" id="MobiDB-lite"/>
    </source>
</evidence>
<dbReference type="EMBL" id="CP072756">
    <property type="protein sequence ID" value="QUC21491.1"/>
    <property type="molecule type" value="Genomic_DNA"/>
</dbReference>
<keyword evidence="3" id="KW-1185">Reference proteome</keyword>
<proteinExistence type="predicted"/>
<name>A0A8E5HTY9_USTVR</name>
<dbReference type="Proteomes" id="UP000027002">
    <property type="component" value="Chromosome 4"/>
</dbReference>
<dbReference type="GeneID" id="66066511"/>
<evidence type="ECO:0000313" key="3">
    <source>
        <dbReference type="Proteomes" id="UP000027002"/>
    </source>
</evidence>
<organism evidence="2 3">
    <name type="scientific">Ustilaginoidea virens</name>
    <name type="common">Rice false smut fungus</name>
    <name type="synonym">Villosiclava virens</name>
    <dbReference type="NCBI Taxonomy" id="1159556"/>
    <lineage>
        <taxon>Eukaryota</taxon>
        <taxon>Fungi</taxon>
        <taxon>Dikarya</taxon>
        <taxon>Ascomycota</taxon>
        <taxon>Pezizomycotina</taxon>
        <taxon>Sordariomycetes</taxon>
        <taxon>Hypocreomycetidae</taxon>
        <taxon>Hypocreales</taxon>
        <taxon>Clavicipitaceae</taxon>
        <taxon>Ustilaginoidea</taxon>
    </lineage>
</organism>
<protein>
    <submittedName>
        <fullName evidence="2">Uncharacterized protein</fullName>
    </submittedName>
</protein>
<dbReference type="AlphaFoldDB" id="A0A8E5HTY9"/>
<dbReference type="RefSeq" id="XP_042999164.1">
    <property type="nucleotide sequence ID" value="XM_043143231.1"/>
</dbReference>
<accession>A0A8E5HTY9</accession>
<feature type="region of interest" description="Disordered" evidence="1">
    <location>
        <begin position="88"/>
        <end position="114"/>
    </location>
</feature>
<feature type="compositionally biased region" description="Basic and acidic residues" evidence="1">
    <location>
        <begin position="92"/>
        <end position="114"/>
    </location>
</feature>
<reference evidence="2" key="1">
    <citation type="submission" date="2020-03" db="EMBL/GenBank/DDBJ databases">
        <title>A mixture of massive structural variations and highly conserved coding sequences in Ustilaginoidea virens genome.</title>
        <authorList>
            <person name="Zhang K."/>
            <person name="Zhao Z."/>
            <person name="Zhang Z."/>
            <person name="Li Y."/>
            <person name="Hsiang T."/>
            <person name="Sun W."/>
        </authorList>
    </citation>
    <scope>NUCLEOTIDE SEQUENCE</scope>
    <source>
        <strain evidence="2">UV-8b</strain>
    </source>
</reference>
<evidence type="ECO:0000313" key="2">
    <source>
        <dbReference type="EMBL" id="QUC21491.1"/>
    </source>
</evidence>
<dbReference type="OrthoDB" id="5093989at2759"/>
<sequence>MTPGEFTTFNTFNTFNKHCTTITITIIIIATITLSRINATPTRQYIEELMVAGGISSASRADPATVVELQQQRAYKSLVFFLGTNTHTYTHPKRETPEMPRQESREDGSPRTPEDTKRLWAIISPPAAPVVGPFELSLPAYIDVGRFVLGERGARLARANDALGPNVTIALVEEAALGEGNKLVVGFAQGKEGPFINTQITTHATKVLTLNKMSEK</sequence>
<gene>
    <name evidence="2" type="ORF">UV8b_05734</name>
</gene>
<dbReference type="KEGG" id="uvi:66066511"/>